<dbReference type="PANTHER" id="PTHR11877:SF14">
    <property type="entry name" value="CHALCONE SYNTHASE"/>
    <property type="match status" value="1"/>
</dbReference>
<dbReference type="GO" id="GO:0009813">
    <property type="term" value="P:flavonoid biosynthetic process"/>
    <property type="evidence" value="ECO:0007669"/>
    <property type="project" value="UniProtKB-KW"/>
</dbReference>
<comment type="caution">
    <text evidence="12">The sequence shown here is derived from an EMBL/GenBank/DDBJ whole genome shotgun (WGS) entry which is preliminary data.</text>
</comment>
<dbReference type="InterPro" id="IPR011141">
    <property type="entry name" value="Polyketide_synthase_type-III"/>
</dbReference>
<dbReference type="AlphaFoldDB" id="A0AAD6EV77"/>
<feature type="domain" description="Chalcone/stilbene synthase C-terminal" evidence="11">
    <location>
        <begin position="238"/>
        <end position="388"/>
    </location>
</feature>
<evidence type="ECO:0000256" key="4">
    <source>
        <dbReference type="ARBA" id="ARBA00012975"/>
    </source>
</evidence>
<evidence type="ECO:0000256" key="7">
    <source>
        <dbReference type="ARBA" id="ARBA00023315"/>
    </source>
</evidence>
<evidence type="ECO:0000256" key="3">
    <source>
        <dbReference type="ARBA" id="ARBA00005531"/>
    </source>
</evidence>
<keyword evidence="13" id="KW-1185">Reference proteome</keyword>
<evidence type="ECO:0000313" key="13">
    <source>
        <dbReference type="Proteomes" id="UP001210211"/>
    </source>
</evidence>
<dbReference type="GO" id="GO:0030639">
    <property type="term" value="P:polyketide biosynthetic process"/>
    <property type="evidence" value="ECO:0007669"/>
    <property type="project" value="TreeGrafter"/>
</dbReference>
<feature type="domain" description="Chalcone/stilbene synthase N-terminal" evidence="10">
    <location>
        <begin position="5"/>
        <end position="228"/>
    </location>
</feature>
<evidence type="ECO:0000259" key="11">
    <source>
        <dbReference type="Pfam" id="PF02797"/>
    </source>
</evidence>
<keyword evidence="6" id="KW-0284">Flavonoid biosynthesis</keyword>
<sequence length="389" mass="42713">MEQYLESQRSKGLATVLAIGTALPDAIAPHDTYPDNYFRLTNREHLTELKDKMTRICKSTTIQQRYMGVMGNDGEILKKYPNIADHDAPSLDARWEIVSEEVPKLAKESATVAIQEWGQPISKITHLIFCTNSGAECPGADVKLVHLLGLPTTVRRIMLYYQGCHAGATTLRLAKDLAENNRGARVLIVTSEYVVHGFRGPSESDPDDLVSQVLFGDGSAAVIVGADPDLEVERPLFELVLSRESMVLNTMDSIAMVPREVGNIVTLAPNIPKYISENIKGCVEDALKPLGITDLNSLFYIVHPGGPKILKMVEEKLELEKEKFGMTRKVLKDVGNLSAPTVLFIMNEMRKKSIQEGKTTTGDGLEFGLLLGFGPGLSIEAVVLRSIPI</sequence>
<dbReference type="FunFam" id="3.40.47.10:FF:000025">
    <property type="entry name" value="Chalcone synthase 2"/>
    <property type="match status" value="1"/>
</dbReference>
<dbReference type="Pfam" id="PF00195">
    <property type="entry name" value="Chal_sti_synt_N"/>
    <property type="match status" value="1"/>
</dbReference>
<dbReference type="SUPFAM" id="SSF53901">
    <property type="entry name" value="Thiolase-like"/>
    <property type="match status" value="2"/>
</dbReference>
<evidence type="ECO:0000313" key="12">
    <source>
        <dbReference type="EMBL" id="KAJ3702264.1"/>
    </source>
</evidence>
<evidence type="ECO:0000256" key="9">
    <source>
        <dbReference type="RuleBase" id="RU003633"/>
    </source>
</evidence>
<evidence type="ECO:0000259" key="10">
    <source>
        <dbReference type="Pfam" id="PF00195"/>
    </source>
</evidence>
<dbReference type="InterPro" id="IPR012328">
    <property type="entry name" value="Chalcone/stilbene_synt_C"/>
</dbReference>
<accession>A0AAD6EV77</accession>
<keyword evidence="7 9" id="KW-0012">Acyltransferase</keyword>
<dbReference type="PANTHER" id="PTHR11877">
    <property type="entry name" value="HYDROXYMETHYLGLUTARYL-COA SYNTHASE"/>
    <property type="match status" value="1"/>
</dbReference>
<evidence type="ECO:0000256" key="6">
    <source>
        <dbReference type="ARBA" id="ARBA00023241"/>
    </source>
</evidence>
<organism evidence="12 13">
    <name type="scientific">Rhynchospora tenuis</name>
    <dbReference type="NCBI Taxonomy" id="198213"/>
    <lineage>
        <taxon>Eukaryota</taxon>
        <taxon>Viridiplantae</taxon>
        <taxon>Streptophyta</taxon>
        <taxon>Embryophyta</taxon>
        <taxon>Tracheophyta</taxon>
        <taxon>Spermatophyta</taxon>
        <taxon>Magnoliopsida</taxon>
        <taxon>Liliopsida</taxon>
        <taxon>Poales</taxon>
        <taxon>Cyperaceae</taxon>
        <taxon>Cyperoideae</taxon>
        <taxon>Rhynchosporeae</taxon>
        <taxon>Rhynchospora</taxon>
    </lineage>
</organism>
<keyword evidence="5 9" id="KW-0808">Transferase</keyword>
<proteinExistence type="inferred from homology"/>
<name>A0AAD6EV77_9POAL</name>
<evidence type="ECO:0000256" key="1">
    <source>
        <dbReference type="ARBA" id="ARBA00002969"/>
    </source>
</evidence>
<feature type="active site" description="Acyl-thioester intermediate" evidence="8">
    <location>
        <position position="164"/>
    </location>
</feature>
<evidence type="ECO:0000256" key="2">
    <source>
        <dbReference type="ARBA" id="ARBA00004966"/>
    </source>
</evidence>
<dbReference type="PIRSF" id="PIRSF000451">
    <property type="entry name" value="PKS_III"/>
    <property type="match status" value="1"/>
</dbReference>
<reference evidence="12 13" key="1">
    <citation type="journal article" date="2022" name="Cell">
        <title>Repeat-based holocentromeres influence genome architecture and karyotype evolution.</title>
        <authorList>
            <person name="Hofstatter P.G."/>
            <person name="Thangavel G."/>
            <person name="Lux T."/>
            <person name="Neumann P."/>
            <person name="Vondrak T."/>
            <person name="Novak P."/>
            <person name="Zhang M."/>
            <person name="Costa L."/>
            <person name="Castellani M."/>
            <person name="Scott A."/>
            <person name="Toegelov H."/>
            <person name="Fuchs J."/>
            <person name="Mata-Sucre Y."/>
            <person name="Dias Y."/>
            <person name="Vanzela A.L.L."/>
            <person name="Huettel B."/>
            <person name="Almeida C.C.S."/>
            <person name="Simkova H."/>
            <person name="Souza G."/>
            <person name="Pedrosa-Harand A."/>
            <person name="Macas J."/>
            <person name="Mayer K.F.X."/>
            <person name="Houben A."/>
            <person name="Marques A."/>
        </authorList>
    </citation>
    <scope>NUCLEOTIDE SEQUENCE [LARGE SCALE GENOMIC DNA]</scope>
    <source>
        <strain evidence="12">RhyTen1mFocal</strain>
    </source>
</reference>
<evidence type="ECO:0000256" key="8">
    <source>
        <dbReference type="PIRSR" id="PIRSR000451-1"/>
    </source>
</evidence>
<gene>
    <name evidence="12" type="ORF">LUZ61_005969</name>
</gene>
<dbReference type="InterPro" id="IPR016039">
    <property type="entry name" value="Thiolase-like"/>
</dbReference>
<dbReference type="FunFam" id="3.40.47.10:FF:000014">
    <property type="entry name" value="Chalcone synthase 1"/>
    <property type="match status" value="1"/>
</dbReference>
<comment type="pathway">
    <text evidence="2">Secondary metabolite biosynthesis; flavonoid biosynthesis.</text>
</comment>
<dbReference type="GO" id="GO:0010208">
    <property type="term" value="P:pollen wall assembly"/>
    <property type="evidence" value="ECO:0007669"/>
    <property type="project" value="UniProtKB-ARBA"/>
</dbReference>
<protein>
    <recommendedName>
        <fullName evidence="4">chalcone synthase</fullName>
        <ecNumber evidence="4">2.3.1.74</ecNumber>
    </recommendedName>
</protein>
<dbReference type="Gene3D" id="3.40.47.10">
    <property type="match status" value="2"/>
</dbReference>
<dbReference type="GO" id="GO:0016210">
    <property type="term" value="F:naringenin-chalcone synthase activity"/>
    <property type="evidence" value="ECO:0007669"/>
    <property type="project" value="UniProtKB-EC"/>
</dbReference>
<dbReference type="Pfam" id="PF02797">
    <property type="entry name" value="Chal_sti_synt_C"/>
    <property type="match status" value="1"/>
</dbReference>
<dbReference type="Proteomes" id="UP001210211">
    <property type="component" value="Unassembled WGS sequence"/>
</dbReference>
<comment type="function">
    <text evidence="1">The primary product of this enzyme is 4,2',4',6'-tetrahydroxychalcone (also termed naringenin-chalcone or chalcone) which can under specific conditions spontaneously isomerize into naringenin.</text>
</comment>
<comment type="similarity">
    <text evidence="3 9">Belongs to the thiolase-like superfamily. Chalcone/stilbene synthases family.</text>
</comment>
<evidence type="ECO:0000256" key="5">
    <source>
        <dbReference type="ARBA" id="ARBA00022679"/>
    </source>
</evidence>
<dbReference type="EMBL" id="JAMRDG010000001">
    <property type="protein sequence ID" value="KAJ3702264.1"/>
    <property type="molecule type" value="Genomic_DNA"/>
</dbReference>
<dbReference type="CDD" id="cd00831">
    <property type="entry name" value="CHS_like"/>
    <property type="match status" value="1"/>
</dbReference>
<dbReference type="InterPro" id="IPR001099">
    <property type="entry name" value="Chalcone/stilbene_synt_N"/>
</dbReference>
<dbReference type="EC" id="2.3.1.74" evidence="4"/>